<dbReference type="Proteomes" id="UP000177698">
    <property type="component" value="Unassembled WGS sequence"/>
</dbReference>
<keyword evidence="1" id="KW-0812">Transmembrane</keyword>
<dbReference type="AlphaFoldDB" id="A0A1F7IBE3"/>
<keyword evidence="1" id="KW-0472">Membrane</keyword>
<evidence type="ECO:0000313" key="3">
    <source>
        <dbReference type="EMBL" id="OGK40670.1"/>
    </source>
</evidence>
<evidence type="ECO:0000259" key="2">
    <source>
        <dbReference type="SMART" id="SM00849"/>
    </source>
</evidence>
<dbReference type="SUPFAM" id="SSF56281">
    <property type="entry name" value="Metallo-hydrolase/oxidoreductase"/>
    <property type="match status" value="1"/>
</dbReference>
<dbReference type="InterPro" id="IPR052159">
    <property type="entry name" value="Competence_DNA_uptake"/>
</dbReference>
<gene>
    <name evidence="3" type="ORF">A2954_00025</name>
</gene>
<name>A0A1F7IBE3_9BACT</name>
<reference evidence="3 4" key="1">
    <citation type="journal article" date="2016" name="Nat. Commun.">
        <title>Thousands of microbial genomes shed light on interconnected biogeochemical processes in an aquifer system.</title>
        <authorList>
            <person name="Anantharaman K."/>
            <person name="Brown C.T."/>
            <person name="Hug L.A."/>
            <person name="Sharon I."/>
            <person name="Castelle C.J."/>
            <person name="Probst A.J."/>
            <person name="Thomas B.C."/>
            <person name="Singh A."/>
            <person name="Wilkins M.J."/>
            <person name="Karaoz U."/>
            <person name="Brodie E.L."/>
            <person name="Williams K.H."/>
            <person name="Hubbard S.S."/>
            <person name="Banfield J.F."/>
        </authorList>
    </citation>
    <scope>NUCLEOTIDE SEQUENCE [LARGE SCALE GENOMIC DNA]</scope>
</reference>
<dbReference type="InterPro" id="IPR036866">
    <property type="entry name" value="RibonucZ/Hydroxyglut_hydro"/>
</dbReference>
<accession>A0A1F7IBE3</accession>
<dbReference type="PANTHER" id="PTHR30619:SF1">
    <property type="entry name" value="RECOMBINATION PROTEIN 2"/>
    <property type="match status" value="1"/>
</dbReference>
<organism evidence="3 4">
    <name type="scientific">Candidatus Roizmanbacteria bacterium RIFCSPLOWO2_01_FULL_37_12</name>
    <dbReference type="NCBI Taxonomy" id="1802056"/>
    <lineage>
        <taxon>Bacteria</taxon>
        <taxon>Candidatus Roizmaniibacteriota</taxon>
    </lineage>
</organism>
<dbReference type="CDD" id="cd07731">
    <property type="entry name" value="ComA-like_MBL-fold"/>
    <property type="match status" value="1"/>
</dbReference>
<protein>
    <recommendedName>
        <fullName evidence="2">Metallo-beta-lactamase domain-containing protein</fullName>
    </recommendedName>
</protein>
<dbReference type="Pfam" id="PF00753">
    <property type="entry name" value="Lactamase_B"/>
    <property type="match status" value="1"/>
</dbReference>
<keyword evidence="1" id="KW-1133">Transmembrane helix</keyword>
<evidence type="ECO:0000256" key="1">
    <source>
        <dbReference type="SAM" id="Phobius"/>
    </source>
</evidence>
<feature type="domain" description="Metallo-beta-lactamase" evidence="2">
    <location>
        <begin position="44"/>
        <end position="255"/>
    </location>
</feature>
<dbReference type="InterPro" id="IPR035681">
    <property type="entry name" value="ComA-like_MBL"/>
</dbReference>
<proteinExistence type="predicted"/>
<dbReference type="PANTHER" id="PTHR30619">
    <property type="entry name" value="DNA INTERNALIZATION/COMPETENCE PROTEIN COMEC/REC2"/>
    <property type="match status" value="1"/>
</dbReference>
<comment type="caution">
    <text evidence="3">The sequence shown here is derived from an EMBL/GenBank/DDBJ whole genome shotgun (WGS) entry which is preliminary data.</text>
</comment>
<dbReference type="Gene3D" id="3.60.15.10">
    <property type="entry name" value="Ribonuclease Z/Hydroxyacylglutathione hydrolase-like"/>
    <property type="match status" value="1"/>
</dbReference>
<evidence type="ECO:0000313" key="4">
    <source>
        <dbReference type="Proteomes" id="UP000177698"/>
    </source>
</evidence>
<dbReference type="STRING" id="1802056.A2954_00025"/>
<dbReference type="InterPro" id="IPR001279">
    <property type="entry name" value="Metallo-B-lactamas"/>
</dbReference>
<sequence>MFETPFSKFSFIFALIISSIILFIIFLSSSQNSITALVFCDVGQGDGIYLRIKNQTDILVDAGPDRKILDCLGKNMPFFDRTIELAIISHAQKDHFGGLLYILDRYDVKKIWMSGVHGNSRSFRELLEKIDAKRILLEFPKAGEISILSGAKIDFFWPSDEFIAKSTFSEEGLPAYFKQTAKDLNDFSLIFSLEIKDAKVLFTGDAPPYILNGLLYQPKIKSNFLKIPHHGSKNGLTVEFLKLADPSYGVISVGKKNSYGHPAKEVLVMLKTSNIKIRRTDTEGDIVFKFKN</sequence>
<feature type="transmembrane region" description="Helical" evidence="1">
    <location>
        <begin position="6"/>
        <end position="27"/>
    </location>
</feature>
<dbReference type="EMBL" id="MGAG01000020">
    <property type="protein sequence ID" value="OGK40670.1"/>
    <property type="molecule type" value="Genomic_DNA"/>
</dbReference>
<dbReference type="SMART" id="SM00849">
    <property type="entry name" value="Lactamase_B"/>
    <property type="match status" value="1"/>
</dbReference>